<organism evidence="3">
    <name type="scientific">Davidia involucrata</name>
    <name type="common">Dove tree</name>
    <dbReference type="NCBI Taxonomy" id="16924"/>
    <lineage>
        <taxon>Eukaryota</taxon>
        <taxon>Viridiplantae</taxon>
        <taxon>Streptophyta</taxon>
        <taxon>Embryophyta</taxon>
        <taxon>Tracheophyta</taxon>
        <taxon>Spermatophyta</taxon>
        <taxon>Magnoliopsida</taxon>
        <taxon>eudicotyledons</taxon>
        <taxon>Gunneridae</taxon>
        <taxon>Pentapetalae</taxon>
        <taxon>asterids</taxon>
        <taxon>Cornales</taxon>
        <taxon>Nyssaceae</taxon>
        <taxon>Davidia</taxon>
    </lineage>
</organism>
<dbReference type="InterPro" id="IPR000572">
    <property type="entry name" value="OxRdtase_Mopterin-bd_dom"/>
</dbReference>
<dbReference type="GO" id="GO:0043546">
    <property type="term" value="F:molybdopterin cofactor binding"/>
    <property type="evidence" value="ECO:0007669"/>
    <property type="project" value="TreeGrafter"/>
</dbReference>
<protein>
    <submittedName>
        <fullName evidence="3">Putative nitrite reductase</fullName>
        <ecNumber evidence="3">1.7.1.1</ecNumber>
        <ecNumber evidence="3">1.7.1.2</ecNumber>
        <ecNumber evidence="3">1.7.1.3</ecNumber>
    </submittedName>
</protein>
<evidence type="ECO:0000256" key="1">
    <source>
        <dbReference type="SAM" id="MobiDB-lite"/>
    </source>
</evidence>
<dbReference type="EC" id="1.7.1.1" evidence="3"/>
<reference evidence="3" key="1">
    <citation type="submission" date="2019-08" db="EMBL/GenBank/DDBJ databases">
        <title>Reference gene set and small RNA set construction with multiple tissues from Davidia involucrata Baill.</title>
        <authorList>
            <person name="Yang H."/>
            <person name="Zhou C."/>
            <person name="Li G."/>
            <person name="Wang J."/>
            <person name="Gao P."/>
            <person name="Wang M."/>
            <person name="Wang R."/>
            <person name="Zhao Y."/>
        </authorList>
    </citation>
    <scope>NUCLEOTIDE SEQUENCE</scope>
    <source>
        <tissue evidence="3">Mixed with DoveR01_LX</tissue>
    </source>
</reference>
<dbReference type="EC" id="1.7.1.3" evidence="3"/>
<dbReference type="Pfam" id="PF00174">
    <property type="entry name" value="Oxidored_molyb"/>
    <property type="match status" value="1"/>
</dbReference>
<dbReference type="GO" id="GO:0020037">
    <property type="term" value="F:heme binding"/>
    <property type="evidence" value="ECO:0007669"/>
    <property type="project" value="TreeGrafter"/>
</dbReference>
<dbReference type="AlphaFoldDB" id="A0A5B6Z1U8"/>
<feature type="region of interest" description="Disordered" evidence="1">
    <location>
        <begin position="80"/>
        <end position="101"/>
    </location>
</feature>
<name>A0A5B6Z1U8_DAVIN</name>
<dbReference type="GO" id="GO:0008482">
    <property type="term" value="F:sulfite oxidase activity"/>
    <property type="evidence" value="ECO:0007669"/>
    <property type="project" value="TreeGrafter"/>
</dbReference>
<dbReference type="GO" id="GO:0006790">
    <property type="term" value="P:sulfur compound metabolic process"/>
    <property type="evidence" value="ECO:0007669"/>
    <property type="project" value="TreeGrafter"/>
</dbReference>
<dbReference type="PANTHER" id="PTHR19372:SF7">
    <property type="entry name" value="SULFITE OXIDASE, MITOCHONDRIAL"/>
    <property type="match status" value="1"/>
</dbReference>
<evidence type="ECO:0000259" key="2">
    <source>
        <dbReference type="Pfam" id="PF00174"/>
    </source>
</evidence>
<accession>A0A5B6Z1U8</accession>
<sequence length="101" mass="10964">MDQLITEFPNRALPVTFVWSRNRRMQQNVVEDTKGFDWGVAVVSTSVWRGVPLCSILGVVGCCWCGLRWSELCSVLVVGGSKSGADGGRERGDEDVAMGGD</sequence>
<dbReference type="InterPro" id="IPR036374">
    <property type="entry name" value="OxRdtase_Mopterin-bd_sf"/>
</dbReference>
<dbReference type="EMBL" id="GHES01007456">
    <property type="protein sequence ID" value="MPA38015.1"/>
    <property type="molecule type" value="Transcribed_RNA"/>
</dbReference>
<dbReference type="PRINTS" id="PR00407">
    <property type="entry name" value="EUMOPTERIN"/>
</dbReference>
<dbReference type="GO" id="GO:0009703">
    <property type="term" value="F:nitrate reductase (NADH) activity"/>
    <property type="evidence" value="ECO:0007669"/>
    <property type="project" value="UniProtKB-EC"/>
</dbReference>
<evidence type="ECO:0000313" key="3">
    <source>
        <dbReference type="EMBL" id="MPA38015.1"/>
    </source>
</evidence>
<proteinExistence type="predicted"/>
<dbReference type="PANTHER" id="PTHR19372">
    <property type="entry name" value="SULFITE REDUCTASE"/>
    <property type="match status" value="1"/>
</dbReference>
<dbReference type="GO" id="GO:0050464">
    <property type="term" value="F:nitrate reductase (NADPH) activity"/>
    <property type="evidence" value="ECO:0007669"/>
    <property type="project" value="UniProtKB-EC"/>
</dbReference>
<dbReference type="SUPFAM" id="SSF56524">
    <property type="entry name" value="Oxidoreductase molybdopterin-binding domain"/>
    <property type="match status" value="1"/>
</dbReference>
<gene>
    <name evidence="3" type="ORF">Din_007456</name>
</gene>
<keyword evidence="3" id="KW-0560">Oxidoreductase</keyword>
<dbReference type="InterPro" id="IPR008335">
    <property type="entry name" value="Mopterin_OxRdtase_euk"/>
</dbReference>
<dbReference type="EC" id="1.7.1.2" evidence="3"/>
<dbReference type="Gene3D" id="3.90.420.10">
    <property type="entry name" value="Oxidoreductase, molybdopterin-binding domain"/>
    <property type="match status" value="1"/>
</dbReference>
<feature type="domain" description="Oxidoreductase molybdopterin-binding" evidence="2">
    <location>
        <begin position="1"/>
        <end position="62"/>
    </location>
</feature>